<keyword evidence="1" id="KW-1133">Transmembrane helix</keyword>
<dbReference type="EMBL" id="UNSC01000001">
    <property type="protein sequence ID" value="SZD71153.1"/>
    <property type="molecule type" value="Genomic_DNA"/>
</dbReference>
<name>A0A383TWI3_9FLAO</name>
<evidence type="ECO:0000256" key="1">
    <source>
        <dbReference type="SAM" id="Phobius"/>
    </source>
</evidence>
<sequence>MKSIGNILLYIFAFLAAASGVYVIATPGSLDPEVVWDPNKGAVSMIIWITLIALFIAFLLFVVYKVVDVIKHPTHMGEAIRVFGAVLVALVIGFIFSGSEDIVFGTGEVFEGGMTSKLIGTGIIATLTLLIIAILYMVYDTVIGLLKS</sequence>
<keyword evidence="1" id="KW-0812">Transmembrane</keyword>
<dbReference type="AlphaFoldDB" id="A0A383TWI3"/>
<reference evidence="2 3" key="1">
    <citation type="submission" date="2018-09" db="EMBL/GenBank/DDBJ databases">
        <authorList>
            <consortium name="Pathogen Informatics"/>
        </authorList>
    </citation>
    <scope>NUCLEOTIDE SEQUENCE [LARGE SCALE GENOMIC DNA]</scope>
    <source>
        <strain evidence="2 3">OH-22767</strain>
    </source>
</reference>
<feature type="transmembrane region" description="Helical" evidence="1">
    <location>
        <begin position="79"/>
        <end position="98"/>
    </location>
</feature>
<dbReference type="RefSeq" id="WP_133298085.1">
    <property type="nucleotide sequence ID" value="NZ_UNSC01000001.1"/>
</dbReference>
<dbReference type="Proteomes" id="UP000262142">
    <property type="component" value="Unassembled WGS sequence"/>
</dbReference>
<keyword evidence="1" id="KW-0472">Membrane</keyword>
<keyword evidence="3" id="KW-1185">Reference proteome</keyword>
<accession>A0A383TWI3</accession>
<proteinExistence type="predicted"/>
<organism evidence="2 3">
    <name type="scientific">Candidatus Ornithobacterium hominis</name>
    <dbReference type="NCBI Taxonomy" id="2497989"/>
    <lineage>
        <taxon>Bacteria</taxon>
        <taxon>Pseudomonadati</taxon>
        <taxon>Bacteroidota</taxon>
        <taxon>Flavobacteriia</taxon>
        <taxon>Flavobacteriales</taxon>
        <taxon>Weeksellaceae</taxon>
        <taxon>Ornithobacterium</taxon>
    </lineage>
</organism>
<evidence type="ECO:0000313" key="2">
    <source>
        <dbReference type="EMBL" id="SZD71153.1"/>
    </source>
</evidence>
<feature type="transmembrane region" description="Helical" evidence="1">
    <location>
        <begin position="118"/>
        <end position="139"/>
    </location>
</feature>
<feature type="transmembrane region" description="Helical" evidence="1">
    <location>
        <begin position="7"/>
        <end position="25"/>
    </location>
</feature>
<protein>
    <submittedName>
        <fullName evidence="2">Uncharacterized protein</fullName>
    </submittedName>
</protein>
<evidence type="ECO:0000313" key="3">
    <source>
        <dbReference type="Proteomes" id="UP000262142"/>
    </source>
</evidence>
<gene>
    <name evidence="2" type="ORF">SAMEA104719789_00247</name>
</gene>
<feature type="transmembrane region" description="Helical" evidence="1">
    <location>
        <begin position="45"/>
        <end position="67"/>
    </location>
</feature>